<accession>A0A4Y8VN01</accession>
<organism evidence="1 2">
    <name type="scientific">Segatella hominis</name>
    <dbReference type="NCBI Taxonomy" id="2518605"/>
    <lineage>
        <taxon>Bacteria</taxon>
        <taxon>Pseudomonadati</taxon>
        <taxon>Bacteroidota</taxon>
        <taxon>Bacteroidia</taxon>
        <taxon>Bacteroidales</taxon>
        <taxon>Prevotellaceae</taxon>
        <taxon>Segatella</taxon>
    </lineage>
</organism>
<comment type="caution">
    <text evidence="1">The sequence shown here is derived from an EMBL/GenBank/DDBJ whole genome shotgun (WGS) entry which is preliminary data.</text>
</comment>
<proteinExistence type="predicted"/>
<dbReference type="RefSeq" id="WP_134843318.1">
    <property type="nucleotide sequence ID" value="NZ_SGVY01000015.1"/>
</dbReference>
<evidence type="ECO:0000313" key="2">
    <source>
        <dbReference type="Proteomes" id="UP000297872"/>
    </source>
</evidence>
<evidence type="ECO:0000313" key="1">
    <source>
        <dbReference type="EMBL" id="TFH81919.1"/>
    </source>
</evidence>
<name>A0A4Y8VN01_9BACT</name>
<dbReference type="AlphaFoldDB" id="A0A4Y8VN01"/>
<dbReference type="Proteomes" id="UP000297872">
    <property type="component" value="Unassembled WGS sequence"/>
</dbReference>
<reference evidence="1 2" key="1">
    <citation type="submission" date="2019-02" db="EMBL/GenBank/DDBJ databases">
        <title>Draft Genome Sequence of the Prevotella sp. BCRC 81118, Isolated from Human Feces.</title>
        <authorList>
            <person name="Huang C.-H."/>
        </authorList>
    </citation>
    <scope>NUCLEOTIDE SEQUENCE [LARGE SCALE GENOMIC DNA]</scope>
    <source>
        <strain evidence="1 2">BCRC 81118</strain>
    </source>
</reference>
<gene>
    <name evidence="1" type="ORF">EXN75_07500</name>
</gene>
<dbReference type="OrthoDB" id="1069414at2"/>
<sequence length="214" mass="24130">MNQKYSYIYNKVKSMVAKAMFSTLFPLLPLSMGISTLTSCGAEDSISRRFLCRFTFHTQNHPGNTLEIALNGFGTYTFVSASYKNNIWHIYSTPNDGRNKTEDIRITAATELQYAKVYNLGANNGIIIGNSNFNKYRAYDRQCPNCIDQYGGTNFPLNWNSSNRQQVICAKCHRIYDLEYGNIIDGADGNRLMEYSLSYGTTTNGTGKVISVYN</sequence>
<dbReference type="EMBL" id="SGVY01000015">
    <property type="protein sequence ID" value="TFH81919.1"/>
    <property type="molecule type" value="Genomic_DNA"/>
</dbReference>
<dbReference type="GeneID" id="302995135"/>
<keyword evidence="2" id="KW-1185">Reference proteome</keyword>
<protein>
    <submittedName>
        <fullName evidence="1">Uncharacterized protein</fullName>
    </submittedName>
</protein>